<evidence type="ECO:0000313" key="2">
    <source>
        <dbReference type="Proteomes" id="UP001381693"/>
    </source>
</evidence>
<sequence>LYLLIIRIIADKSDELSPTNQTNYRRQIRRIIAVAKLRGGKPLESEIATTIAPFT</sequence>
<accession>A0AAN9AAQ3</accession>
<evidence type="ECO:0000313" key="1">
    <source>
        <dbReference type="EMBL" id="KAK7076627.1"/>
    </source>
</evidence>
<feature type="non-terminal residue" evidence="1">
    <location>
        <position position="1"/>
    </location>
</feature>
<organism evidence="1 2">
    <name type="scientific">Halocaridina rubra</name>
    <name type="common">Hawaiian red shrimp</name>
    <dbReference type="NCBI Taxonomy" id="373956"/>
    <lineage>
        <taxon>Eukaryota</taxon>
        <taxon>Metazoa</taxon>
        <taxon>Ecdysozoa</taxon>
        <taxon>Arthropoda</taxon>
        <taxon>Crustacea</taxon>
        <taxon>Multicrustacea</taxon>
        <taxon>Malacostraca</taxon>
        <taxon>Eumalacostraca</taxon>
        <taxon>Eucarida</taxon>
        <taxon>Decapoda</taxon>
        <taxon>Pleocyemata</taxon>
        <taxon>Caridea</taxon>
        <taxon>Atyoidea</taxon>
        <taxon>Atyidae</taxon>
        <taxon>Halocaridina</taxon>
    </lineage>
</organism>
<protein>
    <submittedName>
        <fullName evidence="1">Uncharacterized protein</fullName>
    </submittedName>
</protein>
<comment type="caution">
    <text evidence="1">The sequence shown here is derived from an EMBL/GenBank/DDBJ whole genome shotgun (WGS) entry which is preliminary data.</text>
</comment>
<dbReference type="AlphaFoldDB" id="A0AAN9AAQ3"/>
<dbReference type="Proteomes" id="UP001381693">
    <property type="component" value="Unassembled WGS sequence"/>
</dbReference>
<gene>
    <name evidence="1" type="ORF">SK128_017341</name>
</gene>
<name>A0AAN9AAQ3_HALRR</name>
<dbReference type="EMBL" id="JAXCGZ010009599">
    <property type="protein sequence ID" value="KAK7076627.1"/>
    <property type="molecule type" value="Genomic_DNA"/>
</dbReference>
<proteinExistence type="predicted"/>
<reference evidence="1 2" key="1">
    <citation type="submission" date="2023-11" db="EMBL/GenBank/DDBJ databases">
        <title>Halocaridina rubra genome assembly.</title>
        <authorList>
            <person name="Smith C."/>
        </authorList>
    </citation>
    <scope>NUCLEOTIDE SEQUENCE [LARGE SCALE GENOMIC DNA]</scope>
    <source>
        <strain evidence="1">EP-1</strain>
        <tissue evidence="1">Whole</tissue>
    </source>
</reference>
<keyword evidence="2" id="KW-1185">Reference proteome</keyword>